<dbReference type="PROSITE" id="PS01159">
    <property type="entry name" value="WW_DOMAIN_1"/>
    <property type="match status" value="1"/>
</dbReference>
<organism evidence="18 19">
    <name type="scientific">Lates japonicus</name>
    <name type="common">Japanese lates</name>
    <dbReference type="NCBI Taxonomy" id="270547"/>
    <lineage>
        <taxon>Eukaryota</taxon>
        <taxon>Metazoa</taxon>
        <taxon>Chordata</taxon>
        <taxon>Craniata</taxon>
        <taxon>Vertebrata</taxon>
        <taxon>Euteleostomi</taxon>
        <taxon>Actinopterygii</taxon>
        <taxon>Neopterygii</taxon>
        <taxon>Teleostei</taxon>
        <taxon>Neoteleostei</taxon>
        <taxon>Acanthomorphata</taxon>
        <taxon>Carangaria</taxon>
        <taxon>Carangaria incertae sedis</taxon>
        <taxon>Centropomidae</taxon>
        <taxon>Lates</taxon>
    </lineage>
</organism>
<dbReference type="SUPFAM" id="SSF54534">
    <property type="entry name" value="FKBP-like"/>
    <property type="match status" value="1"/>
</dbReference>
<keyword evidence="9 14" id="KW-0413">Isomerase</keyword>
<dbReference type="PROSITE" id="PS01096">
    <property type="entry name" value="PPIC_PPIASE_1"/>
    <property type="match status" value="1"/>
</dbReference>
<dbReference type="SMART" id="SM00456">
    <property type="entry name" value="WW"/>
    <property type="match status" value="1"/>
</dbReference>
<evidence type="ECO:0000256" key="4">
    <source>
        <dbReference type="ARBA" id="ARBA00013194"/>
    </source>
</evidence>
<feature type="compositionally biased region" description="Basic and acidic residues" evidence="15">
    <location>
        <begin position="392"/>
        <end position="403"/>
    </location>
</feature>
<dbReference type="GO" id="GO:0090263">
    <property type="term" value="P:positive regulation of canonical Wnt signaling pathway"/>
    <property type="evidence" value="ECO:0007669"/>
    <property type="project" value="UniProtKB-ARBA"/>
</dbReference>
<dbReference type="GO" id="GO:0098978">
    <property type="term" value="C:glutamatergic synapse"/>
    <property type="evidence" value="ECO:0007669"/>
    <property type="project" value="UniProtKB-ARBA"/>
</dbReference>
<evidence type="ECO:0000259" key="17">
    <source>
        <dbReference type="PROSITE" id="PS50198"/>
    </source>
</evidence>
<evidence type="ECO:0000256" key="9">
    <source>
        <dbReference type="ARBA" id="ARBA00023235"/>
    </source>
</evidence>
<accession>A0AAD3MDQ1</accession>
<dbReference type="PROSITE" id="PS50198">
    <property type="entry name" value="PPIC_PPIASE_2"/>
    <property type="match status" value="1"/>
</dbReference>
<dbReference type="InterPro" id="IPR001202">
    <property type="entry name" value="WW_dom"/>
</dbReference>
<evidence type="ECO:0000256" key="14">
    <source>
        <dbReference type="PROSITE-ProRule" id="PRU00278"/>
    </source>
</evidence>
<dbReference type="GO" id="GO:0008013">
    <property type="term" value="F:beta-catenin binding"/>
    <property type="evidence" value="ECO:0007669"/>
    <property type="project" value="UniProtKB-ARBA"/>
</dbReference>
<evidence type="ECO:0000256" key="5">
    <source>
        <dbReference type="ARBA" id="ARBA00022490"/>
    </source>
</evidence>
<evidence type="ECO:0000259" key="16">
    <source>
        <dbReference type="PROSITE" id="PS50020"/>
    </source>
</evidence>
<dbReference type="InterPro" id="IPR046357">
    <property type="entry name" value="PPIase_dom_sf"/>
</dbReference>
<evidence type="ECO:0000313" key="18">
    <source>
        <dbReference type="EMBL" id="GLD52103.1"/>
    </source>
</evidence>
<dbReference type="GO" id="GO:0016607">
    <property type="term" value="C:nuclear speck"/>
    <property type="evidence" value="ECO:0007669"/>
    <property type="project" value="UniProtKB-SubCell"/>
</dbReference>
<proteinExistence type="predicted"/>
<dbReference type="EMBL" id="BRZM01000013">
    <property type="protein sequence ID" value="GLD52103.1"/>
    <property type="molecule type" value="Genomic_DNA"/>
</dbReference>
<evidence type="ECO:0000256" key="13">
    <source>
        <dbReference type="ARBA" id="ARBA00084077"/>
    </source>
</evidence>
<protein>
    <recommendedName>
        <fullName evidence="12">Peptidyl-prolyl cis-trans isomerase NIMA-interacting 1</fullName>
        <ecNumber evidence="4">5.2.1.8</ecNumber>
    </recommendedName>
    <alternativeName>
        <fullName evidence="13">Peptidyl-prolyl cis-trans isomerase Pin1</fullName>
    </alternativeName>
</protein>
<comment type="catalytic activity">
    <reaction evidence="1">
        <text>[protein]-peptidylproline (omega=180) = [protein]-peptidylproline (omega=0)</text>
        <dbReference type="Rhea" id="RHEA:16237"/>
        <dbReference type="Rhea" id="RHEA-COMP:10747"/>
        <dbReference type="Rhea" id="RHEA-COMP:10748"/>
        <dbReference type="ChEBI" id="CHEBI:83833"/>
        <dbReference type="ChEBI" id="CHEBI:83834"/>
        <dbReference type="EC" id="5.2.1.8"/>
    </reaction>
</comment>
<gene>
    <name evidence="18" type="ORF">AKAME5_000504900</name>
</gene>
<feature type="domain" description="WW" evidence="16">
    <location>
        <begin position="5"/>
        <end position="39"/>
    </location>
</feature>
<dbReference type="InterPro" id="IPR023058">
    <property type="entry name" value="PPIase_PpiC_CS"/>
</dbReference>
<evidence type="ECO:0000313" key="19">
    <source>
        <dbReference type="Proteomes" id="UP001279410"/>
    </source>
</evidence>
<dbReference type="CDD" id="cd00201">
    <property type="entry name" value="WW"/>
    <property type="match status" value="1"/>
</dbReference>
<dbReference type="GO" id="GO:0005829">
    <property type="term" value="C:cytosol"/>
    <property type="evidence" value="ECO:0007669"/>
    <property type="project" value="TreeGrafter"/>
</dbReference>
<comment type="subcellular location">
    <subcellularLocation>
        <location evidence="3">Cytoplasm</location>
    </subcellularLocation>
    <subcellularLocation>
        <location evidence="2">Nucleus speckle</location>
    </subcellularLocation>
</comment>
<feature type="domain" description="PpiC" evidence="17">
    <location>
        <begin position="45"/>
        <end position="136"/>
    </location>
</feature>
<keyword evidence="6" id="KW-0597">Phosphoprotein</keyword>
<dbReference type="Proteomes" id="UP001279410">
    <property type="component" value="Unassembled WGS sequence"/>
</dbReference>
<dbReference type="GO" id="GO:0050821">
    <property type="term" value="P:protein stabilization"/>
    <property type="evidence" value="ECO:0007669"/>
    <property type="project" value="UniProtKB-ARBA"/>
</dbReference>
<evidence type="ECO:0000256" key="7">
    <source>
        <dbReference type="ARBA" id="ARBA00022990"/>
    </source>
</evidence>
<dbReference type="GO" id="GO:0032465">
    <property type="term" value="P:regulation of cytokinesis"/>
    <property type="evidence" value="ECO:0007669"/>
    <property type="project" value="UniProtKB-ARBA"/>
</dbReference>
<dbReference type="SUPFAM" id="SSF51045">
    <property type="entry name" value="WW domain"/>
    <property type="match status" value="1"/>
</dbReference>
<dbReference type="PANTHER" id="PTHR10657">
    <property type="entry name" value="PEPTIDYL-PROLYL CIS-TRANS ISOMERASE"/>
    <property type="match status" value="1"/>
</dbReference>
<dbReference type="Pfam" id="PF00397">
    <property type="entry name" value="WW"/>
    <property type="match status" value="1"/>
</dbReference>
<keyword evidence="19" id="KW-1185">Reference proteome</keyword>
<evidence type="ECO:0000256" key="10">
    <source>
        <dbReference type="ARBA" id="ARBA00023242"/>
    </source>
</evidence>
<dbReference type="InterPro" id="IPR036020">
    <property type="entry name" value="WW_dom_sf"/>
</dbReference>
<evidence type="ECO:0000256" key="8">
    <source>
        <dbReference type="ARBA" id="ARBA00023110"/>
    </source>
</evidence>
<dbReference type="Pfam" id="PF13616">
    <property type="entry name" value="Rotamase_3"/>
    <property type="match status" value="1"/>
</dbReference>
<reference evidence="18" key="1">
    <citation type="submission" date="2022-08" db="EMBL/GenBank/DDBJ databases">
        <title>Genome sequencing of akame (Lates japonicus).</title>
        <authorList>
            <person name="Hashiguchi Y."/>
            <person name="Takahashi H."/>
        </authorList>
    </citation>
    <scope>NUCLEOTIDE SEQUENCE</scope>
    <source>
        <strain evidence="18">Kochi</strain>
    </source>
</reference>
<feature type="region of interest" description="Disordered" evidence="15">
    <location>
        <begin position="194"/>
        <end position="218"/>
    </location>
</feature>
<evidence type="ECO:0000256" key="15">
    <source>
        <dbReference type="SAM" id="MobiDB-lite"/>
    </source>
</evidence>
<dbReference type="FunFam" id="2.20.70.10:FF:000046">
    <property type="entry name" value="Peptidyl-prolyl cis-trans isomerase"/>
    <property type="match status" value="1"/>
</dbReference>
<sequence length="403" mass="44612">MADEEKLPSGWEKRMSRSSGKVYYFNHITNASQWERPVGDGRGEPDKVRCSHLLVKHNQSRRPSSWREQNITRTKDEALDLIQKYIEQIKSGEEKFEYLASQFSDCSSAKNGGDLGLFSRGQMQKPFEDASFALKALCKRTSLSPEFSKDLTRPPSSHSSTHQSQYTVYNALMAHTTPPGVSLSLLGKLESPMMGLQSPENRDVTTPHGPDSTDTTQRVTCSADLTGPEVQYTLTCDLNLTGDKQLCTAQRHRSFELCCISSTPSISSLIIRRGLQHLDSSHASPFSSTSHLSLLLLQSHLPCFSPVRLGPAAVCDSASLAPGHNLLTDDTYTSQDIPPLEDKTRQDRYTFSTPQCHQTLQVVYCLLRGFSVGLGKLESPSDGPQQSPTEQGCHHRCSDSTDN</sequence>
<evidence type="ECO:0000256" key="3">
    <source>
        <dbReference type="ARBA" id="ARBA00004496"/>
    </source>
</evidence>
<keyword evidence="5" id="KW-0963">Cytoplasm</keyword>
<dbReference type="AlphaFoldDB" id="A0AAD3MDQ1"/>
<dbReference type="Gene3D" id="2.20.70.10">
    <property type="match status" value="1"/>
</dbReference>
<dbReference type="GO" id="GO:0051219">
    <property type="term" value="F:phosphoprotein binding"/>
    <property type="evidence" value="ECO:0007669"/>
    <property type="project" value="UniProtKB-ARBA"/>
</dbReference>
<keyword evidence="10" id="KW-0539">Nucleus</keyword>
<dbReference type="InterPro" id="IPR000297">
    <property type="entry name" value="PPIase_PpiC"/>
</dbReference>
<evidence type="ECO:0000256" key="12">
    <source>
        <dbReference type="ARBA" id="ARBA00073926"/>
    </source>
</evidence>
<dbReference type="FunFam" id="3.10.50.40:FF:000010">
    <property type="entry name" value="Peptidyl-prolyl cis-trans isomerase Pin1"/>
    <property type="match status" value="1"/>
</dbReference>
<evidence type="ECO:0000256" key="2">
    <source>
        <dbReference type="ARBA" id="ARBA00004324"/>
    </source>
</evidence>
<dbReference type="InterPro" id="IPR051370">
    <property type="entry name" value="PPIase_Pin1"/>
</dbReference>
<dbReference type="GO" id="GO:0003755">
    <property type="term" value="F:peptidyl-prolyl cis-trans isomerase activity"/>
    <property type="evidence" value="ECO:0007669"/>
    <property type="project" value="UniProtKB-KW"/>
</dbReference>
<evidence type="ECO:0000256" key="6">
    <source>
        <dbReference type="ARBA" id="ARBA00022553"/>
    </source>
</evidence>
<evidence type="ECO:0000256" key="11">
    <source>
        <dbReference type="ARBA" id="ARBA00023306"/>
    </source>
</evidence>
<keyword evidence="11" id="KW-0131">Cell cycle</keyword>
<dbReference type="EC" id="5.2.1.8" evidence="4"/>
<name>A0AAD3MDQ1_LATJO</name>
<keyword evidence="7" id="KW-0007">Acetylation</keyword>
<dbReference type="GO" id="GO:1902430">
    <property type="term" value="P:negative regulation of amyloid-beta formation"/>
    <property type="evidence" value="ECO:0007669"/>
    <property type="project" value="UniProtKB-ARBA"/>
</dbReference>
<evidence type="ECO:0000256" key="1">
    <source>
        <dbReference type="ARBA" id="ARBA00000971"/>
    </source>
</evidence>
<comment type="caution">
    <text evidence="18">The sequence shown here is derived from an EMBL/GenBank/DDBJ whole genome shotgun (WGS) entry which is preliminary data.</text>
</comment>
<dbReference type="PROSITE" id="PS50020">
    <property type="entry name" value="WW_DOMAIN_2"/>
    <property type="match status" value="1"/>
</dbReference>
<dbReference type="PANTHER" id="PTHR10657:SF4">
    <property type="entry name" value="PEPTIDYL-PROLYL CIS-TRANS ISOMERASE-RELATED"/>
    <property type="match status" value="1"/>
</dbReference>
<keyword evidence="8 14" id="KW-0697">Rotamase</keyword>
<dbReference type="Gene3D" id="3.10.50.40">
    <property type="match status" value="1"/>
</dbReference>
<feature type="region of interest" description="Disordered" evidence="15">
    <location>
        <begin position="377"/>
        <end position="403"/>
    </location>
</feature>